<dbReference type="SUPFAM" id="SSF55781">
    <property type="entry name" value="GAF domain-like"/>
    <property type="match status" value="2"/>
</dbReference>
<dbReference type="GO" id="GO:0035556">
    <property type="term" value="P:intracellular signal transduction"/>
    <property type="evidence" value="ECO:0007669"/>
    <property type="project" value="InterPro"/>
</dbReference>
<dbReference type="EMBL" id="LGRX02020223">
    <property type="protein sequence ID" value="KAK3257696.1"/>
    <property type="molecule type" value="Genomic_DNA"/>
</dbReference>
<dbReference type="Proteomes" id="UP001190700">
    <property type="component" value="Unassembled WGS sequence"/>
</dbReference>
<dbReference type="Gene3D" id="3.30.450.20">
    <property type="entry name" value="PAS domain"/>
    <property type="match status" value="1"/>
</dbReference>
<dbReference type="SMART" id="SM00044">
    <property type="entry name" value="CYCc"/>
    <property type="match status" value="1"/>
</dbReference>
<evidence type="ECO:0000259" key="3">
    <source>
        <dbReference type="PROSITE" id="PS50125"/>
    </source>
</evidence>
<evidence type="ECO:0000313" key="4">
    <source>
        <dbReference type="EMBL" id="KAK3257696.1"/>
    </source>
</evidence>
<gene>
    <name evidence="4" type="ORF">CYMTET_33230</name>
</gene>
<dbReference type="SMART" id="SM00065">
    <property type="entry name" value="GAF"/>
    <property type="match status" value="2"/>
</dbReference>
<evidence type="ECO:0008006" key="6">
    <source>
        <dbReference type="Google" id="ProtNLM"/>
    </source>
</evidence>
<dbReference type="InterPro" id="IPR029787">
    <property type="entry name" value="Nucleotide_cyclase"/>
</dbReference>
<dbReference type="PANTHER" id="PTHR43081">
    <property type="entry name" value="ADENYLATE CYCLASE, TERMINAL-DIFFERENTIATION SPECIFIC-RELATED"/>
    <property type="match status" value="1"/>
</dbReference>
<dbReference type="InterPro" id="IPR000014">
    <property type="entry name" value="PAS"/>
</dbReference>
<name>A0AAE0FDE5_9CHLO</name>
<feature type="domain" description="PAS" evidence="2">
    <location>
        <begin position="300"/>
        <end position="374"/>
    </location>
</feature>
<accession>A0AAE0FDE5</accession>
<dbReference type="Pfam" id="PF00211">
    <property type="entry name" value="Guanylate_cyc"/>
    <property type="match status" value="1"/>
</dbReference>
<dbReference type="InterPro" id="IPR029016">
    <property type="entry name" value="GAF-like_dom_sf"/>
</dbReference>
<protein>
    <recommendedName>
        <fullName evidence="6">Adenylate cyclase</fullName>
    </recommendedName>
</protein>
<comment type="caution">
    <text evidence="4">The sequence shown here is derived from an EMBL/GenBank/DDBJ whole genome shotgun (WGS) entry which is preliminary data.</text>
</comment>
<dbReference type="Pfam" id="PF01590">
    <property type="entry name" value="GAF"/>
    <property type="match status" value="2"/>
</dbReference>
<dbReference type="InterPro" id="IPR001054">
    <property type="entry name" value="A/G_cyclase"/>
</dbReference>
<dbReference type="GO" id="GO:0009190">
    <property type="term" value="P:cyclic nucleotide biosynthetic process"/>
    <property type="evidence" value="ECO:0007669"/>
    <property type="project" value="InterPro"/>
</dbReference>
<dbReference type="CDD" id="cd07302">
    <property type="entry name" value="CHD"/>
    <property type="match status" value="1"/>
</dbReference>
<sequence>MEVRAGLLYSMASDGGIFTIKVGQGIAGMVASTGQPIRLDDAYENANFSTAFDQKSGYRTKSMLVFPLLDHNGSVVGVTQLINKVDEEDVIGVAFTNQDFTLMRVMSIQAGMAINNSINASRMLKLQKQSAEMAKISILASKTHRITEVFDKVTTGAARMVDCERVSLFLLDTEKKELWSMIKEGKTEIRMDQHAGLAGASLKRLEVLNIKDVYQDLRFNQDVDVKTGFRTRSMLCLPLINDNGDAIGVMQLINKKKTVFTMPSENGVFTADDVMVVKALIEQLSASIQRTQLLEKSSLLNRQNNQILTSIEHTVIVLDEHGWMTKTNKNLMDLLGVSNDKLMKKEFVHWLDDENFDLMSDINTAYEEESMKRSIVNEDFKMHTRGKVRRIKYSIQQLKKDQFEEPDVASDEDDEKENWGYEVIERTAGIIIFIEDCTEEARMKTMLERFVSKNMAAQMIRDQSFKTEKWVPLTIMLSDLRNFRKRSDSKTPDELLEDVNSFLASAVPEVNKCKGVVDKFMGDQMLCSFGIPTPKPKMDEIRACECGLALLDKMKQLNHGRAKAALRPLTVGLVIHSDPHIGYGNVGTEHRMEFSLFGEAVAVLLQCERMARIYSDGGSIIITDSTYPAVEYKFVWRELDTIMFRGNGKVVTLYQMLGRSWDEVDEDMKLSITQYNDAFVQYQAGQFDEALAGFQRVIYNTVCTERPRGDKASLEMASRCKKMIAFPPSAWEGTWLID</sequence>
<evidence type="ECO:0000259" key="2">
    <source>
        <dbReference type="PROSITE" id="PS50112"/>
    </source>
</evidence>
<keyword evidence="5" id="KW-1185">Reference proteome</keyword>
<dbReference type="InterPro" id="IPR050697">
    <property type="entry name" value="Adenylyl/Guanylyl_Cyclase_3/4"/>
</dbReference>
<evidence type="ECO:0000256" key="1">
    <source>
        <dbReference type="ARBA" id="ARBA00023170"/>
    </source>
</evidence>
<dbReference type="PROSITE" id="PS50112">
    <property type="entry name" value="PAS"/>
    <property type="match status" value="1"/>
</dbReference>
<reference evidence="4 5" key="1">
    <citation type="journal article" date="2015" name="Genome Biol. Evol.">
        <title>Comparative Genomics of a Bacterivorous Green Alga Reveals Evolutionary Causalities and Consequences of Phago-Mixotrophic Mode of Nutrition.</title>
        <authorList>
            <person name="Burns J.A."/>
            <person name="Paasch A."/>
            <person name="Narechania A."/>
            <person name="Kim E."/>
        </authorList>
    </citation>
    <scope>NUCLEOTIDE SEQUENCE [LARGE SCALE GENOMIC DNA]</scope>
    <source>
        <strain evidence="4 5">PLY_AMNH</strain>
    </source>
</reference>
<dbReference type="InterPro" id="IPR003018">
    <property type="entry name" value="GAF"/>
</dbReference>
<dbReference type="PROSITE" id="PS50125">
    <property type="entry name" value="GUANYLATE_CYCLASE_2"/>
    <property type="match status" value="1"/>
</dbReference>
<dbReference type="PANTHER" id="PTHR43081:SF1">
    <property type="entry name" value="ADENYLATE CYCLASE, TERMINAL-DIFFERENTIATION SPECIFIC"/>
    <property type="match status" value="1"/>
</dbReference>
<organism evidence="4 5">
    <name type="scientific">Cymbomonas tetramitiformis</name>
    <dbReference type="NCBI Taxonomy" id="36881"/>
    <lineage>
        <taxon>Eukaryota</taxon>
        <taxon>Viridiplantae</taxon>
        <taxon>Chlorophyta</taxon>
        <taxon>Pyramimonadophyceae</taxon>
        <taxon>Pyramimonadales</taxon>
        <taxon>Pyramimonadaceae</taxon>
        <taxon>Cymbomonas</taxon>
    </lineage>
</organism>
<evidence type="ECO:0000313" key="5">
    <source>
        <dbReference type="Proteomes" id="UP001190700"/>
    </source>
</evidence>
<dbReference type="Gene3D" id="3.30.70.1230">
    <property type="entry name" value="Nucleotide cyclase"/>
    <property type="match status" value="1"/>
</dbReference>
<dbReference type="AlphaFoldDB" id="A0AAE0FDE5"/>
<dbReference type="SUPFAM" id="SSF55073">
    <property type="entry name" value="Nucleotide cyclase"/>
    <property type="match status" value="1"/>
</dbReference>
<proteinExistence type="predicted"/>
<keyword evidence="1" id="KW-0675">Receptor</keyword>
<feature type="domain" description="Guanylate cyclase" evidence="3">
    <location>
        <begin position="474"/>
        <end position="608"/>
    </location>
</feature>
<dbReference type="Gene3D" id="3.30.450.40">
    <property type="match status" value="2"/>
</dbReference>